<dbReference type="FunFam" id="2.40.100.10:FF:000025">
    <property type="entry name" value="Peptidyl-prolyl cis-trans isomerase CYP19-2"/>
    <property type="match status" value="1"/>
</dbReference>
<evidence type="ECO:0000256" key="4">
    <source>
        <dbReference type="RuleBase" id="RU363019"/>
    </source>
</evidence>
<evidence type="ECO:0000256" key="2">
    <source>
        <dbReference type="ARBA" id="ARBA00023110"/>
    </source>
</evidence>
<gene>
    <name evidence="6" type="ORF">RFI_19336</name>
</gene>
<dbReference type="AlphaFoldDB" id="X6MVF7"/>
<dbReference type="SUPFAM" id="SSF50891">
    <property type="entry name" value="Cyclophilin-like"/>
    <property type="match status" value="1"/>
</dbReference>
<protein>
    <recommendedName>
        <fullName evidence="4">Peptidyl-prolyl cis-trans isomerase</fullName>
        <shortName evidence="4">PPIase</shortName>
        <ecNumber evidence="4">5.2.1.8</ecNumber>
    </recommendedName>
</protein>
<dbReference type="GO" id="GO:0016018">
    <property type="term" value="F:cyclosporin A binding"/>
    <property type="evidence" value="ECO:0007669"/>
    <property type="project" value="TreeGrafter"/>
</dbReference>
<dbReference type="EMBL" id="ASPP01015692">
    <property type="protein sequence ID" value="ETO17968.1"/>
    <property type="molecule type" value="Genomic_DNA"/>
</dbReference>
<dbReference type="InterPro" id="IPR029000">
    <property type="entry name" value="Cyclophilin-like_dom_sf"/>
</dbReference>
<comment type="catalytic activity">
    <reaction evidence="1 4">
        <text>[protein]-peptidylproline (omega=180) = [protein]-peptidylproline (omega=0)</text>
        <dbReference type="Rhea" id="RHEA:16237"/>
        <dbReference type="Rhea" id="RHEA-COMP:10747"/>
        <dbReference type="Rhea" id="RHEA-COMP:10748"/>
        <dbReference type="ChEBI" id="CHEBI:83833"/>
        <dbReference type="ChEBI" id="CHEBI:83834"/>
        <dbReference type="EC" id="5.2.1.8"/>
    </reaction>
</comment>
<organism evidence="6 7">
    <name type="scientific">Reticulomyxa filosa</name>
    <dbReference type="NCBI Taxonomy" id="46433"/>
    <lineage>
        <taxon>Eukaryota</taxon>
        <taxon>Sar</taxon>
        <taxon>Rhizaria</taxon>
        <taxon>Retaria</taxon>
        <taxon>Foraminifera</taxon>
        <taxon>Monothalamids</taxon>
        <taxon>Reticulomyxidae</taxon>
        <taxon>Reticulomyxa</taxon>
    </lineage>
</organism>
<dbReference type="Proteomes" id="UP000023152">
    <property type="component" value="Unassembled WGS sequence"/>
</dbReference>
<dbReference type="GO" id="GO:0006457">
    <property type="term" value="P:protein folding"/>
    <property type="evidence" value="ECO:0007669"/>
    <property type="project" value="TreeGrafter"/>
</dbReference>
<dbReference type="PIRSF" id="PIRSF001467">
    <property type="entry name" value="Peptidylpro_ismrse"/>
    <property type="match status" value="1"/>
</dbReference>
<keyword evidence="2 4" id="KW-0697">Rotamase</keyword>
<comment type="caution">
    <text evidence="6">The sequence shown here is derived from an EMBL/GenBank/DDBJ whole genome shotgun (WGS) entry which is preliminary data.</text>
</comment>
<proteinExistence type="inferred from homology"/>
<dbReference type="OMA" id="ENFKRTH"/>
<accession>X6MVF7</accession>
<name>X6MVF7_RETFI</name>
<evidence type="ECO:0000313" key="7">
    <source>
        <dbReference type="Proteomes" id="UP000023152"/>
    </source>
</evidence>
<keyword evidence="7" id="KW-1185">Reference proteome</keyword>
<dbReference type="InterPro" id="IPR002130">
    <property type="entry name" value="Cyclophilin-type_PPIase_dom"/>
</dbReference>
<comment type="function">
    <text evidence="4">PPIases accelerate the folding of proteins. It catalyzes the cis-trans isomerization of proline imidic peptide bonds in oligopeptides.</text>
</comment>
<dbReference type="Gene3D" id="2.40.100.10">
    <property type="entry name" value="Cyclophilin-like"/>
    <property type="match status" value="1"/>
</dbReference>
<evidence type="ECO:0000256" key="1">
    <source>
        <dbReference type="ARBA" id="ARBA00000971"/>
    </source>
</evidence>
<reference evidence="6 7" key="1">
    <citation type="journal article" date="2013" name="Curr. Biol.">
        <title>The Genome of the Foraminiferan Reticulomyxa filosa.</title>
        <authorList>
            <person name="Glockner G."/>
            <person name="Hulsmann N."/>
            <person name="Schleicher M."/>
            <person name="Noegel A.A."/>
            <person name="Eichinger L."/>
            <person name="Gallinger C."/>
            <person name="Pawlowski J."/>
            <person name="Sierra R."/>
            <person name="Euteneuer U."/>
            <person name="Pillet L."/>
            <person name="Moustafa A."/>
            <person name="Platzer M."/>
            <person name="Groth M."/>
            <person name="Szafranski K."/>
            <person name="Schliwa M."/>
        </authorList>
    </citation>
    <scope>NUCLEOTIDE SEQUENCE [LARGE SCALE GENOMIC DNA]</scope>
</reference>
<keyword evidence="3 4" id="KW-0413">Isomerase</keyword>
<evidence type="ECO:0000313" key="6">
    <source>
        <dbReference type="EMBL" id="ETO17968.1"/>
    </source>
</evidence>
<dbReference type="Pfam" id="PF00160">
    <property type="entry name" value="Pro_isomerase"/>
    <property type="match status" value="1"/>
</dbReference>
<comment type="similarity">
    <text evidence="4">Belongs to the cyclophilin-type PPIase family.</text>
</comment>
<evidence type="ECO:0000259" key="5">
    <source>
        <dbReference type="PROSITE" id="PS50072"/>
    </source>
</evidence>
<dbReference type="EC" id="5.2.1.8" evidence="4"/>
<dbReference type="InterPro" id="IPR024936">
    <property type="entry name" value="Cyclophilin-type_PPIase"/>
</dbReference>
<dbReference type="PROSITE" id="PS50072">
    <property type="entry name" value="CSA_PPIASE_2"/>
    <property type="match status" value="1"/>
</dbReference>
<dbReference type="PANTHER" id="PTHR11071:SF561">
    <property type="entry name" value="PEPTIDYL-PROLYL CIS-TRANS ISOMERASE D-RELATED"/>
    <property type="match status" value="1"/>
</dbReference>
<dbReference type="PANTHER" id="PTHR11071">
    <property type="entry name" value="PEPTIDYL-PROLYL CIS-TRANS ISOMERASE"/>
    <property type="match status" value="1"/>
</dbReference>
<dbReference type="OrthoDB" id="193499at2759"/>
<evidence type="ECO:0000256" key="3">
    <source>
        <dbReference type="ARBA" id="ARBA00023235"/>
    </source>
</evidence>
<feature type="non-terminal residue" evidence="6">
    <location>
        <position position="183"/>
    </location>
</feature>
<dbReference type="PRINTS" id="PR00153">
    <property type="entry name" value="CSAPPISMRASE"/>
</dbReference>
<sequence>MSSQSTFPAASLTQKDIRPRCYLEFKQNRRKLGRVVVELFNDIVPKTVENFRCLCTGEKSKPLYYKGNLVHRIIKDFMIQMGDFEHNDGTGGFSIYGESFEDENFKLRHDKPYLLSMANKGKNTNGSQFFITTVECPHLNNKHVVFGHIVSGYEVVKLLENTLTDPETNRPISPIIISKCGEL</sequence>
<dbReference type="GO" id="GO:0005829">
    <property type="term" value="C:cytosol"/>
    <property type="evidence" value="ECO:0007669"/>
    <property type="project" value="TreeGrafter"/>
</dbReference>
<feature type="domain" description="PPIase cyclophilin-type" evidence="5">
    <location>
        <begin position="22"/>
        <end position="182"/>
    </location>
</feature>
<dbReference type="GO" id="GO:0003755">
    <property type="term" value="F:peptidyl-prolyl cis-trans isomerase activity"/>
    <property type="evidence" value="ECO:0007669"/>
    <property type="project" value="UniProtKB-UniRule"/>
</dbReference>